<dbReference type="PROSITE" id="PS51257">
    <property type="entry name" value="PROKAR_LIPOPROTEIN"/>
    <property type="match status" value="1"/>
</dbReference>
<name>A0ABT8TRC9_9ACTN</name>
<keyword evidence="2" id="KW-0732">Signal</keyword>
<evidence type="ECO:0008006" key="5">
    <source>
        <dbReference type="Google" id="ProtNLM"/>
    </source>
</evidence>
<dbReference type="Proteomes" id="UP001168363">
    <property type="component" value="Unassembled WGS sequence"/>
</dbReference>
<keyword evidence="4" id="KW-1185">Reference proteome</keyword>
<feature type="chain" id="PRO_5045329973" description="EfeO-type cupredoxin-like domain-containing protein" evidence="2">
    <location>
        <begin position="28"/>
        <end position="132"/>
    </location>
</feature>
<feature type="signal peptide" evidence="2">
    <location>
        <begin position="1"/>
        <end position="27"/>
    </location>
</feature>
<proteinExistence type="predicted"/>
<evidence type="ECO:0000313" key="3">
    <source>
        <dbReference type="EMBL" id="MDO3395894.1"/>
    </source>
</evidence>
<dbReference type="Gene3D" id="2.60.40.420">
    <property type="entry name" value="Cupredoxins - blue copper proteins"/>
    <property type="match status" value="1"/>
</dbReference>
<evidence type="ECO:0000256" key="2">
    <source>
        <dbReference type="SAM" id="SignalP"/>
    </source>
</evidence>
<sequence length="132" mass="13728">MHRVPTRPSSRGLAALAALALPLSLVACGSDEPATDSQTGSPTGAGPTTVEIVVEDGTVTPKGDRIEVGVGEEVTFTVTSDAAGEVHVHSTPETSFSYEEGTTEETLTFERPGVVEVEAHDPDQLIVQLEVS</sequence>
<reference evidence="3" key="1">
    <citation type="submission" date="2023-06" db="EMBL/GenBank/DDBJ databases">
        <title>Genome sequence of Nocardioides sp. SOB44.</title>
        <authorList>
            <person name="Zhang G."/>
        </authorList>
    </citation>
    <scope>NUCLEOTIDE SEQUENCE</scope>
    <source>
        <strain evidence="3">SOB44</strain>
    </source>
</reference>
<protein>
    <recommendedName>
        <fullName evidence="5">EfeO-type cupredoxin-like domain-containing protein</fullName>
    </recommendedName>
</protein>
<comment type="caution">
    <text evidence="3">The sequence shown here is derived from an EMBL/GenBank/DDBJ whole genome shotgun (WGS) entry which is preliminary data.</text>
</comment>
<evidence type="ECO:0000313" key="4">
    <source>
        <dbReference type="Proteomes" id="UP001168363"/>
    </source>
</evidence>
<evidence type="ECO:0000256" key="1">
    <source>
        <dbReference type="SAM" id="MobiDB-lite"/>
    </source>
</evidence>
<dbReference type="RefSeq" id="WP_302707532.1">
    <property type="nucleotide sequence ID" value="NZ_JAULSC010000007.1"/>
</dbReference>
<feature type="region of interest" description="Disordered" evidence="1">
    <location>
        <begin position="86"/>
        <end position="105"/>
    </location>
</feature>
<gene>
    <name evidence="3" type="ORF">QWJ41_09215</name>
</gene>
<accession>A0ABT8TRC9</accession>
<organism evidence="3 4">
    <name type="scientific">Nocardioides cremeus</name>
    <dbReference type="NCBI Taxonomy" id="3058044"/>
    <lineage>
        <taxon>Bacteria</taxon>
        <taxon>Bacillati</taxon>
        <taxon>Actinomycetota</taxon>
        <taxon>Actinomycetes</taxon>
        <taxon>Propionibacteriales</taxon>
        <taxon>Nocardioidaceae</taxon>
        <taxon>Nocardioides</taxon>
    </lineage>
</organism>
<dbReference type="SUPFAM" id="SSF49503">
    <property type="entry name" value="Cupredoxins"/>
    <property type="match status" value="1"/>
</dbReference>
<feature type="region of interest" description="Disordered" evidence="1">
    <location>
        <begin position="29"/>
        <end position="48"/>
    </location>
</feature>
<dbReference type="EMBL" id="JAULSC010000007">
    <property type="protein sequence ID" value="MDO3395894.1"/>
    <property type="molecule type" value="Genomic_DNA"/>
</dbReference>
<dbReference type="InterPro" id="IPR008972">
    <property type="entry name" value="Cupredoxin"/>
</dbReference>